<feature type="compositionally biased region" description="Basic residues" evidence="1">
    <location>
        <begin position="303"/>
        <end position="312"/>
    </location>
</feature>
<accession>A0A0E0AZG2</accession>
<dbReference type="EnsemblPlants" id="OGLUM09G00860.1">
    <property type="protein sequence ID" value="OGLUM09G00860.1"/>
    <property type="gene ID" value="OGLUM09G00860"/>
</dbReference>
<dbReference type="Proteomes" id="UP000026961">
    <property type="component" value="Chromosome 9"/>
</dbReference>
<dbReference type="Gramene" id="OGLUM09G00860.1">
    <property type="protein sequence ID" value="OGLUM09G00860.1"/>
    <property type="gene ID" value="OGLUM09G00860"/>
</dbReference>
<feature type="region of interest" description="Disordered" evidence="1">
    <location>
        <begin position="243"/>
        <end position="322"/>
    </location>
</feature>
<sequence length="426" mass="45426">MPMVCVCRRGRGQLGGRLGGVGDVAVPLAERDGPVGSTGEWILRIAAARVGAPLLLHARRVAGASRVGAAPALEDGAIWGVIAAGVSLHADYLPCVSHLTFAASFVDPRPHHDAESEMFGTVSTDVRSMSGDDLILVCFYDSRNHLPTVRSCGSEPMREWSTRRQSHERDRASTWSASAFVIGRHYLNHRPLGRAFPQPPVVQASFASSRSARRYRSPSSPPKRGVVAQAARAVPVNLAAAMRRRSEEDGGGGADSGVERRARPRARARGHRPRSSHGGRRSSCSSSSSSERSWREAVACPRRPPHRRRSPHRLPQCRATAVSSGPGEEAAARIWSVLAVLQNDGGGAVDLKTVAAVVRPRPPSSPATAVWIGAGPEVVGVEGVPAWESRSASSARRVLVLASLINGPCARLFERGSHSFAGNRRS</sequence>
<organism evidence="2">
    <name type="scientific">Oryza glumipatula</name>
    <dbReference type="NCBI Taxonomy" id="40148"/>
    <lineage>
        <taxon>Eukaryota</taxon>
        <taxon>Viridiplantae</taxon>
        <taxon>Streptophyta</taxon>
        <taxon>Embryophyta</taxon>
        <taxon>Tracheophyta</taxon>
        <taxon>Spermatophyta</taxon>
        <taxon>Magnoliopsida</taxon>
        <taxon>Liliopsida</taxon>
        <taxon>Poales</taxon>
        <taxon>Poaceae</taxon>
        <taxon>BOP clade</taxon>
        <taxon>Oryzoideae</taxon>
        <taxon>Oryzeae</taxon>
        <taxon>Oryzinae</taxon>
        <taxon>Oryza</taxon>
    </lineage>
</organism>
<keyword evidence="3" id="KW-1185">Reference proteome</keyword>
<reference evidence="2" key="2">
    <citation type="submission" date="2018-05" db="EMBL/GenBank/DDBJ databases">
        <title>OgluRS3 (Oryza glumaepatula Reference Sequence Version 3).</title>
        <authorList>
            <person name="Zhang J."/>
            <person name="Kudrna D."/>
            <person name="Lee S."/>
            <person name="Talag J."/>
            <person name="Welchert J."/>
            <person name="Wing R.A."/>
        </authorList>
    </citation>
    <scope>NUCLEOTIDE SEQUENCE [LARGE SCALE GENOMIC DNA]</scope>
</reference>
<feature type="compositionally biased region" description="Low complexity" evidence="1">
    <location>
        <begin position="281"/>
        <end position="301"/>
    </location>
</feature>
<name>A0A0E0AZG2_9ORYZ</name>
<evidence type="ECO:0000256" key="1">
    <source>
        <dbReference type="SAM" id="MobiDB-lite"/>
    </source>
</evidence>
<proteinExistence type="predicted"/>
<dbReference type="HOGENOM" id="CLU_644627_0_0_1"/>
<evidence type="ECO:0000313" key="3">
    <source>
        <dbReference type="Proteomes" id="UP000026961"/>
    </source>
</evidence>
<reference evidence="2" key="1">
    <citation type="submission" date="2015-04" db="UniProtKB">
        <authorList>
            <consortium name="EnsemblPlants"/>
        </authorList>
    </citation>
    <scope>IDENTIFICATION</scope>
</reference>
<dbReference type="AlphaFoldDB" id="A0A0E0AZG2"/>
<feature type="compositionally biased region" description="Basic residues" evidence="1">
    <location>
        <begin position="262"/>
        <end position="280"/>
    </location>
</feature>
<feature type="region of interest" description="Disordered" evidence="1">
    <location>
        <begin position="207"/>
        <end position="230"/>
    </location>
</feature>
<protein>
    <submittedName>
        <fullName evidence="2">Uncharacterized protein</fullName>
    </submittedName>
</protein>
<evidence type="ECO:0000313" key="2">
    <source>
        <dbReference type="EnsemblPlants" id="OGLUM09G00860.1"/>
    </source>
</evidence>